<evidence type="ECO:0000256" key="3">
    <source>
        <dbReference type="ARBA" id="ARBA00022723"/>
    </source>
</evidence>
<organism evidence="7 8">
    <name type="scientific">Pseudaeromonas sharmana</name>
    <dbReference type="NCBI Taxonomy" id="328412"/>
    <lineage>
        <taxon>Bacteria</taxon>
        <taxon>Pseudomonadati</taxon>
        <taxon>Pseudomonadota</taxon>
        <taxon>Gammaproteobacteria</taxon>
        <taxon>Aeromonadales</taxon>
        <taxon>Aeromonadaceae</taxon>
        <taxon>Pseudaeromonas</taxon>
    </lineage>
</organism>
<comment type="caution">
    <text evidence="7">The sequence shown here is derived from an EMBL/GenBank/DDBJ whole genome shotgun (WGS) entry which is preliminary data.</text>
</comment>
<dbReference type="GO" id="GO:0016787">
    <property type="term" value="F:hydrolase activity"/>
    <property type="evidence" value="ECO:0007669"/>
    <property type="project" value="UniProtKB-KW"/>
</dbReference>
<dbReference type="Proteomes" id="UP001595692">
    <property type="component" value="Unassembled WGS sequence"/>
</dbReference>
<evidence type="ECO:0000256" key="5">
    <source>
        <dbReference type="ARBA" id="ARBA00022842"/>
    </source>
</evidence>
<name>A0ABV8CJR6_9GAMM</name>
<dbReference type="PIRSF" id="PIRSF017340">
    <property type="entry name" value="Nudix_hydro"/>
    <property type="match status" value="1"/>
</dbReference>
<keyword evidence="3" id="KW-0479">Metal-binding</keyword>
<evidence type="ECO:0000256" key="1">
    <source>
        <dbReference type="ARBA" id="ARBA00001946"/>
    </source>
</evidence>
<keyword evidence="5" id="KW-0460">Magnesium</keyword>
<comment type="similarity">
    <text evidence="2">Belongs to the Nudix hydrolase family.</text>
</comment>
<feature type="domain" description="Nudix hydrolase" evidence="6">
    <location>
        <begin position="30"/>
        <end position="162"/>
    </location>
</feature>
<dbReference type="NCBIfam" id="NF011922">
    <property type="entry name" value="PRK15393.1"/>
    <property type="match status" value="1"/>
</dbReference>
<sequence length="166" mass="18955">MSDEEWVDWVDGDNRVIMAVPRSRMRRERLPHRASYIFISDAGGLLYVQRRTQSKDYCPGMLDACCGGVVQATEPILASALRELEEEMGIRNIPLTSWGDAWLADTDNQVWGSLFSCQYEGQLVLQQSEVEYVVMMSEAEIMSRSAEFTPDSIAALRVWQQRRSKL</sequence>
<dbReference type="InterPro" id="IPR000086">
    <property type="entry name" value="NUDIX_hydrolase_dom"/>
</dbReference>
<dbReference type="PANTHER" id="PTHR10885:SF0">
    <property type="entry name" value="ISOPENTENYL-DIPHOSPHATE DELTA-ISOMERASE"/>
    <property type="match status" value="1"/>
</dbReference>
<reference evidence="8" key="1">
    <citation type="journal article" date="2019" name="Int. J. Syst. Evol. Microbiol.">
        <title>The Global Catalogue of Microorganisms (GCM) 10K type strain sequencing project: providing services to taxonomists for standard genome sequencing and annotation.</title>
        <authorList>
            <consortium name="The Broad Institute Genomics Platform"/>
            <consortium name="The Broad Institute Genome Sequencing Center for Infectious Disease"/>
            <person name="Wu L."/>
            <person name="Ma J."/>
        </authorList>
    </citation>
    <scope>NUCLEOTIDE SEQUENCE [LARGE SCALE GENOMIC DNA]</scope>
    <source>
        <strain evidence="8">CCUG 54939</strain>
    </source>
</reference>
<dbReference type="PROSITE" id="PS51462">
    <property type="entry name" value="NUDIX"/>
    <property type="match status" value="1"/>
</dbReference>
<keyword evidence="8" id="KW-1185">Reference proteome</keyword>
<evidence type="ECO:0000259" key="6">
    <source>
        <dbReference type="PROSITE" id="PS51462"/>
    </source>
</evidence>
<dbReference type="EMBL" id="JBHSAF010000001">
    <property type="protein sequence ID" value="MFC3912447.1"/>
    <property type="molecule type" value="Genomic_DNA"/>
</dbReference>
<keyword evidence="4 7" id="KW-0378">Hydrolase</keyword>
<protein>
    <submittedName>
        <fullName evidence="7">NUDIX hydrolase YfcD</fullName>
    </submittedName>
</protein>
<dbReference type="Gene3D" id="3.90.79.10">
    <property type="entry name" value="Nucleoside Triphosphate Pyrophosphohydrolase"/>
    <property type="match status" value="1"/>
</dbReference>
<dbReference type="PANTHER" id="PTHR10885">
    <property type="entry name" value="ISOPENTENYL-DIPHOSPHATE DELTA-ISOMERASE"/>
    <property type="match status" value="1"/>
</dbReference>
<evidence type="ECO:0000256" key="4">
    <source>
        <dbReference type="ARBA" id="ARBA00022801"/>
    </source>
</evidence>
<dbReference type="CDD" id="cd04697">
    <property type="entry name" value="NUDIX_Hydrolase"/>
    <property type="match status" value="1"/>
</dbReference>
<gene>
    <name evidence="7" type="primary">yfcD</name>
    <name evidence="7" type="ORF">ACFOSS_03065</name>
</gene>
<evidence type="ECO:0000256" key="2">
    <source>
        <dbReference type="ARBA" id="ARBA00005582"/>
    </source>
</evidence>
<dbReference type="SUPFAM" id="SSF55811">
    <property type="entry name" value="Nudix"/>
    <property type="match status" value="1"/>
</dbReference>
<evidence type="ECO:0000313" key="8">
    <source>
        <dbReference type="Proteomes" id="UP001595692"/>
    </source>
</evidence>
<dbReference type="InterPro" id="IPR015797">
    <property type="entry name" value="NUDIX_hydrolase-like_dom_sf"/>
</dbReference>
<evidence type="ECO:0000313" key="7">
    <source>
        <dbReference type="EMBL" id="MFC3912447.1"/>
    </source>
</evidence>
<proteinExistence type="inferred from homology"/>
<dbReference type="Pfam" id="PF00293">
    <property type="entry name" value="NUDIX"/>
    <property type="match status" value="1"/>
</dbReference>
<comment type="cofactor">
    <cofactor evidence="1">
        <name>Mg(2+)</name>
        <dbReference type="ChEBI" id="CHEBI:18420"/>
    </cofactor>
</comment>
<dbReference type="InterPro" id="IPR024195">
    <property type="entry name" value="NUDIX_hydrolase_YfcD_pred"/>
</dbReference>
<accession>A0ABV8CJR6</accession>
<dbReference type="RefSeq" id="WP_377150554.1">
    <property type="nucleotide sequence ID" value="NZ_JBHSAF010000001.1"/>
</dbReference>